<dbReference type="RefSeq" id="WP_240255265.1">
    <property type="nucleotide sequence ID" value="NZ_JAKTTI010000012.1"/>
</dbReference>
<feature type="transmembrane region" description="Helical" evidence="2">
    <location>
        <begin position="113"/>
        <end position="136"/>
    </location>
</feature>
<dbReference type="InterPro" id="IPR000866">
    <property type="entry name" value="AhpC/TSA"/>
</dbReference>
<dbReference type="InterPro" id="IPR036249">
    <property type="entry name" value="Thioredoxin-like_sf"/>
</dbReference>
<feature type="domain" description="Thioredoxin" evidence="3">
    <location>
        <begin position="220"/>
        <end position="360"/>
    </location>
</feature>
<dbReference type="PROSITE" id="PS00194">
    <property type="entry name" value="THIOREDOXIN_1"/>
    <property type="match status" value="1"/>
</dbReference>
<keyword evidence="2" id="KW-1133">Transmembrane helix</keyword>
<dbReference type="GO" id="GO:0016209">
    <property type="term" value="F:antioxidant activity"/>
    <property type="evidence" value="ECO:0007669"/>
    <property type="project" value="InterPro"/>
</dbReference>
<feature type="transmembrane region" description="Helical" evidence="2">
    <location>
        <begin position="45"/>
        <end position="67"/>
    </location>
</feature>
<dbReference type="Pfam" id="PF00578">
    <property type="entry name" value="AhpC-TSA"/>
    <property type="match status" value="1"/>
</dbReference>
<protein>
    <submittedName>
        <fullName evidence="4">TlpA family protein disulfide reductase</fullName>
    </submittedName>
</protein>
<reference evidence="4" key="1">
    <citation type="submission" date="2022-02" db="EMBL/GenBank/DDBJ databases">
        <title>Fredinandcohnia quinoae sp. nov. isolated from Chenopodium quinoa seeds.</title>
        <authorList>
            <person name="Saati-Santamaria Z."/>
            <person name="Flores-Felix J.D."/>
            <person name="Igual J.M."/>
            <person name="Velazquez E."/>
            <person name="Garcia-Fraile P."/>
            <person name="Martinez-Molina E."/>
        </authorList>
    </citation>
    <scope>NUCLEOTIDE SEQUENCE</scope>
    <source>
        <strain evidence="4">SECRCQ15</strain>
    </source>
</reference>
<comment type="caution">
    <text evidence="4">The sequence shown here is derived from an EMBL/GenBank/DDBJ whole genome shotgun (WGS) entry which is preliminary data.</text>
</comment>
<dbReference type="CDD" id="cd02966">
    <property type="entry name" value="TlpA_like_family"/>
    <property type="match status" value="1"/>
</dbReference>
<dbReference type="GO" id="GO:0016491">
    <property type="term" value="F:oxidoreductase activity"/>
    <property type="evidence" value="ECO:0007669"/>
    <property type="project" value="InterPro"/>
</dbReference>
<gene>
    <name evidence="4" type="ORF">MJG50_09785</name>
</gene>
<name>A0AAW5DYA4_9BACI</name>
<evidence type="ECO:0000256" key="1">
    <source>
        <dbReference type="ARBA" id="ARBA00023157"/>
    </source>
</evidence>
<evidence type="ECO:0000313" key="4">
    <source>
        <dbReference type="EMBL" id="MCH1625620.1"/>
    </source>
</evidence>
<organism evidence="4 5">
    <name type="scientific">Fredinandcohnia quinoae</name>
    <dbReference type="NCBI Taxonomy" id="2918902"/>
    <lineage>
        <taxon>Bacteria</taxon>
        <taxon>Bacillati</taxon>
        <taxon>Bacillota</taxon>
        <taxon>Bacilli</taxon>
        <taxon>Bacillales</taxon>
        <taxon>Bacillaceae</taxon>
        <taxon>Fredinandcohnia</taxon>
    </lineage>
</organism>
<keyword evidence="2" id="KW-0472">Membrane</keyword>
<dbReference type="Proteomes" id="UP001431131">
    <property type="component" value="Unassembled WGS sequence"/>
</dbReference>
<dbReference type="SUPFAM" id="SSF52833">
    <property type="entry name" value="Thioredoxin-like"/>
    <property type="match status" value="1"/>
</dbReference>
<sequence>MAVIQIGSFAIMIKWLILAIGLVIGLIVLKIWLRRTQQVEVNKRLFDILLNSLFIGFFAWKGSLILLEPQLILKSPISLLYFTGGTKGLLLAIIVSVFYFVYKSIKATITKPIIIQSLLIFGLTTVTGFQVISYFILEDYALYHLFIAVITLFLLILIIVRQGIQTIKGVLLMYKNVIIILGLLGLIVWVVYDSKFSNVVAEKNIEENVEINNERVEYGIQEGNKAIDFELTSIDGRAVKLSDMEGKKVILNFWATWCPPCKAEMPHMQDFYEEQQGKDVEIIAVNLTTAEKNKNDVEPFVKDYGLTFPILLDSEGDIGSTYQAFTIPTSYVIDTKGIIRKKIIGPMDKEMMYKLVESVD</sequence>
<feature type="transmembrane region" description="Helical" evidence="2">
    <location>
        <begin position="79"/>
        <end position="101"/>
    </location>
</feature>
<dbReference type="InterPro" id="IPR017937">
    <property type="entry name" value="Thioredoxin_CS"/>
</dbReference>
<dbReference type="Gene3D" id="3.40.30.10">
    <property type="entry name" value="Glutaredoxin"/>
    <property type="match status" value="1"/>
</dbReference>
<accession>A0AAW5DYA4</accession>
<dbReference type="AlphaFoldDB" id="A0AAW5DYA4"/>
<feature type="transmembrane region" description="Helical" evidence="2">
    <location>
        <begin position="12"/>
        <end position="33"/>
    </location>
</feature>
<feature type="transmembrane region" description="Helical" evidence="2">
    <location>
        <begin position="172"/>
        <end position="192"/>
    </location>
</feature>
<feature type="transmembrane region" description="Helical" evidence="2">
    <location>
        <begin position="142"/>
        <end position="160"/>
    </location>
</feature>
<keyword evidence="5" id="KW-1185">Reference proteome</keyword>
<evidence type="ECO:0000259" key="3">
    <source>
        <dbReference type="PROSITE" id="PS51352"/>
    </source>
</evidence>
<dbReference type="InterPro" id="IPR050553">
    <property type="entry name" value="Thioredoxin_ResA/DsbE_sf"/>
</dbReference>
<proteinExistence type="predicted"/>
<dbReference type="EMBL" id="JAKTTI010000012">
    <property type="protein sequence ID" value="MCH1625620.1"/>
    <property type="molecule type" value="Genomic_DNA"/>
</dbReference>
<evidence type="ECO:0000256" key="2">
    <source>
        <dbReference type="SAM" id="Phobius"/>
    </source>
</evidence>
<dbReference type="PANTHER" id="PTHR42852">
    <property type="entry name" value="THIOL:DISULFIDE INTERCHANGE PROTEIN DSBE"/>
    <property type="match status" value="1"/>
</dbReference>
<keyword evidence="2" id="KW-0812">Transmembrane</keyword>
<keyword evidence="1" id="KW-1015">Disulfide bond</keyword>
<dbReference type="InterPro" id="IPR013766">
    <property type="entry name" value="Thioredoxin_domain"/>
</dbReference>
<dbReference type="PROSITE" id="PS51352">
    <property type="entry name" value="THIOREDOXIN_2"/>
    <property type="match status" value="1"/>
</dbReference>
<dbReference type="PANTHER" id="PTHR42852:SF1">
    <property type="entry name" value="THIOREDOXIN-LIKE PROTEIN YNEN"/>
    <property type="match status" value="1"/>
</dbReference>
<evidence type="ECO:0000313" key="5">
    <source>
        <dbReference type="Proteomes" id="UP001431131"/>
    </source>
</evidence>